<dbReference type="RefSeq" id="WP_058299541.1">
    <property type="nucleotide sequence ID" value="NZ_FMAU01000005.1"/>
</dbReference>
<feature type="repeat" description="TPR" evidence="1">
    <location>
        <begin position="241"/>
        <end position="274"/>
    </location>
</feature>
<organism evidence="3 4">
    <name type="scientific">[Bacillus] enclensis</name>
    <dbReference type="NCBI Taxonomy" id="1402860"/>
    <lineage>
        <taxon>Bacteria</taxon>
        <taxon>Bacillati</taxon>
        <taxon>Bacillota</taxon>
        <taxon>Bacilli</taxon>
        <taxon>Bacillales</taxon>
        <taxon>Bacillaceae</taxon>
        <taxon>Rossellomorea</taxon>
    </lineage>
</organism>
<dbReference type="EMBL" id="FMAU01000005">
    <property type="protein sequence ID" value="SCC27583.1"/>
    <property type="molecule type" value="Genomic_DNA"/>
</dbReference>
<dbReference type="GO" id="GO:0003677">
    <property type="term" value="F:DNA binding"/>
    <property type="evidence" value="ECO:0007669"/>
    <property type="project" value="InterPro"/>
</dbReference>
<keyword evidence="1" id="KW-0802">TPR repeat</keyword>
<dbReference type="AlphaFoldDB" id="A0A0V8HBK6"/>
<dbReference type="SMART" id="SM00028">
    <property type="entry name" value="TPR"/>
    <property type="match status" value="3"/>
</dbReference>
<sequence>MDYSAIGTKIRELRKEVGLTQGELAKDICTQALISRIEKGDIYPSAASLYQISKKLGVDVNYFFEIGSTPRLDYIKEVERQLRALRIKLKYNEMMDVVKLEERNPLFYNEPANLQLLLWHKSIFLFEVEKNHAKAIQLLKEAYELTAGPKKLLSEREIEILMTRGVFEFNLGNLEESMVLYEQVNDALKTLEHLADKSIKTRLLYNIARSLTRSGKYEESTKYCQEGIRWCVEEEHFWGLGELYYHIGHNYEQEGKLDEALPFIEKAMVIFEMRNNNGYHSFLVKKKEQIMVMMKERAEG</sequence>
<dbReference type="InterPro" id="IPR001387">
    <property type="entry name" value="Cro/C1-type_HTH"/>
</dbReference>
<dbReference type="InterPro" id="IPR019734">
    <property type="entry name" value="TPR_rpt"/>
</dbReference>
<dbReference type="Proteomes" id="UP000181997">
    <property type="component" value="Unassembled WGS sequence"/>
</dbReference>
<dbReference type="InterPro" id="IPR053163">
    <property type="entry name" value="HTH-type_regulator_Rgg"/>
</dbReference>
<evidence type="ECO:0000313" key="4">
    <source>
        <dbReference type="Proteomes" id="UP000181997"/>
    </source>
</evidence>
<dbReference type="Pfam" id="PF18768">
    <property type="entry name" value="RNPP_C"/>
    <property type="match status" value="1"/>
</dbReference>
<dbReference type="PANTHER" id="PTHR37038">
    <property type="entry name" value="TRANSCRIPTIONAL REGULATOR-RELATED"/>
    <property type="match status" value="1"/>
</dbReference>
<dbReference type="InterPro" id="IPR010982">
    <property type="entry name" value="Lambda_DNA-bd_dom_sf"/>
</dbReference>
<dbReference type="PROSITE" id="PS50005">
    <property type="entry name" value="TPR"/>
    <property type="match status" value="1"/>
</dbReference>
<dbReference type="CDD" id="cd00093">
    <property type="entry name" value="HTH_XRE"/>
    <property type="match status" value="1"/>
</dbReference>
<dbReference type="Gene3D" id="1.25.40.10">
    <property type="entry name" value="Tetratricopeptide repeat domain"/>
    <property type="match status" value="1"/>
</dbReference>
<dbReference type="PANTHER" id="PTHR37038:SF14">
    <property type="entry name" value="TRANSCRIPTIONAL ACTIVATOR"/>
    <property type="match status" value="1"/>
</dbReference>
<proteinExistence type="predicted"/>
<dbReference type="SMART" id="SM00530">
    <property type="entry name" value="HTH_XRE"/>
    <property type="match status" value="1"/>
</dbReference>
<dbReference type="PROSITE" id="PS50943">
    <property type="entry name" value="HTH_CROC1"/>
    <property type="match status" value="1"/>
</dbReference>
<dbReference type="SUPFAM" id="SSF48452">
    <property type="entry name" value="TPR-like"/>
    <property type="match status" value="1"/>
</dbReference>
<reference evidence="4" key="1">
    <citation type="submission" date="2016-08" db="EMBL/GenBank/DDBJ databases">
        <authorList>
            <person name="Varghese N."/>
            <person name="Submissions Spin"/>
        </authorList>
    </citation>
    <scope>NUCLEOTIDE SEQUENCE [LARGE SCALE GENOMIC DNA]</scope>
    <source>
        <strain evidence="4">SGD-1123</strain>
    </source>
</reference>
<gene>
    <name evidence="3" type="ORF">GA0061094_3607</name>
</gene>
<protein>
    <submittedName>
        <fullName evidence="3">Tetratricopeptide repeat-containing protein</fullName>
    </submittedName>
</protein>
<dbReference type="InterPro" id="IPR041315">
    <property type="entry name" value="PlcR_TPR"/>
</dbReference>
<evidence type="ECO:0000313" key="3">
    <source>
        <dbReference type="EMBL" id="SCC27583.1"/>
    </source>
</evidence>
<keyword evidence="4" id="KW-1185">Reference proteome</keyword>
<dbReference type="SUPFAM" id="SSF47413">
    <property type="entry name" value="lambda repressor-like DNA-binding domains"/>
    <property type="match status" value="1"/>
</dbReference>
<dbReference type="OrthoDB" id="1150409at2"/>
<dbReference type="Pfam" id="PF01381">
    <property type="entry name" value="HTH_3"/>
    <property type="match status" value="1"/>
</dbReference>
<evidence type="ECO:0000259" key="2">
    <source>
        <dbReference type="PROSITE" id="PS50943"/>
    </source>
</evidence>
<feature type="domain" description="HTH cro/C1-type" evidence="2">
    <location>
        <begin position="10"/>
        <end position="63"/>
    </location>
</feature>
<accession>A0A0V8HBK6</accession>
<evidence type="ECO:0000256" key="1">
    <source>
        <dbReference type="PROSITE-ProRule" id="PRU00339"/>
    </source>
</evidence>
<name>A0A0V8HBK6_9BACI</name>
<dbReference type="InterPro" id="IPR011990">
    <property type="entry name" value="TPR-like_helical_dom_sf"/>
</dbReference>